<evidence type="ECO:0000313" key="2">
    <source>
        <dbReference type="EMBL" id="QYL19150.1"/>
    </source>
</evidence>
<dbReference type="Proteomes" id="UP000825367">
    <property type="component" value="Chromosome"/>
</dbReference>
<evidence type="ECO:0000256" key="1">
    <source>
        <dbReference type="SAM" id="MobiDB-lite"/>
    </source>
</evidence>
<evidence type="ECO:0000313" key="3">
    <source>
        <dbReference type="Proteomes" id="UP000825367"/>
    </source>
</evidence>
<accession>A0ABX8VMY6</accession>
<keyword evidence="3" id="KW-1185">Reference proteome</keyword>
<reference evidence="2 3" key="1">
    <citation type="submission" date="2021-07" db="EMBL/GenBank/DDBJ databases">
        <title>Whole genome sequencing of non-tuberculosis mycobacteria type-strains.</title>
        <authorList>
            <person name="Igarashi Y."/>
            <person name="Osugi A."/>
            <person name="Mitarai S."/>
        </authorList>
    </citation>
    <scope>NUCLEOTIDE SEQUENCE [LARGE SCALE GENOMIC DNA]</scope>
    <source>
        <strain evidence="2 3">JCM 16370</strain>
    </source>
</reference>
<feature type="compositionally biased region" description="Polar residues" evidence="1">
    <location>
        <begin position="258"/>
        <end position="273"/>
    </location>
</feature>
<feature type="compositionally biased region" description="Low complexity" evidence="1">
    <location>
        <begin position="237"/>
        <end position="257"/>
    </location>
</feature>
<name>A0ABX8VMY6_9MYCO</name>
<sequence>MVTASAASVASDQRPIIHAQASVDPVTGFFQSLNAFFNNQTPTLNPHQTGQKSSGVITGELGAVDPDSPTLTYSIIKEPVHGTVHIDQASGIYTYTPDATWAHLTGGPDTFTVSVSDAASGFAIHGLPGLLHLLTFGLIGTSGTTSNRTLNVTVTPVNHAPTLTVTTTPNVDGTTTISVVKSDLDGDSVSTTATVANGHGTLTATPGGYTFTPDAAYAHSLITGGSTAPGSDTVTITGTDGHGGTTSSSTAVTITPTNANPTLTVTATPNADGTTTISVVKGDVDGDTVATTTSLAAGHGTVTTAPGGYLFTPDPTYAHSLSSGGSTTPGSDTFTVSATDGYGGSGSTTIVVSITPSNSNPTGGGVTDRSTNSVSGQVSGTIIDVSDLDGDTLSYSVSSAGNGSVTVTANGEFTYTPTANARRDAYLSEATSTDLFDQFSVTVTDGHGGAVVVPVTVAVSPALATYVQGDILRDPSTGYVAIRTSFDESTYPNMAWLVASSSIGATLASTSQVQGWDPLFLVGAVPVTVPISPSVSYPTNSVKWDPQTGDVAIRTIFDESDALFAPKAWLVATPTTGAFFAQSSQVAGWDDLLVPNSSPSILNYTTDAPAANGAVTGQITASDADGDVLAYSAPTSTAHGYIVVTPGSGAFTYYPTAGARENAAQVGADQTDTFTATVTDGFFTSNSPVTVAIDPASAPVAGDIRAEFDGTRRAIYAPNVTAFGDWLGFDPAIGGMWLTADQVDNWVDVALPTTAETPGTGPYSPGDIKIPPNSTAGALTEYAIKTGPTINSTANWFVCSTQNACGSVPDSYVAGWVDVKLPTA</sequence>
<dbReference type="Pfam" id="PF17963">
    <property type="entry name" value="Big_9"/>
    <property type="match status" value="4"/>
</dbReference>
<feature type="compositionally biased region" description="Low complexity" evidence="1">
    <location>
        <begin position="320"/>
        <end position="333"/>
    </location>
</feature>
<feature type="region of interest" description="Disordered" evidence="1">
    <location>
        <begin position="237"/>
        <end position="273"/>
    </location>
</feature>
<dbReference type="EMBL" id="CP080333">
    <property type="protein sequence ID" value="QYL19150.1"/>
    <property type="molecule type" value="Genomic_DNA"/>
</dbReference>
<proteinExistence type="predicted"/>
<feature type="region of interest" description="Disordered" evidence="1">
    <location>
        <begin position="320"/>
        <end position="340"/>
    </location>
</feature>
<dbReference type="NCBIfam" id="TIGR01965">
    <property type="entry name" value="VCBS_repeat"/>
    <property type="match status" value="2"/>
</dbReference>
<organism evidence="2 3">
    <name type="scientific">Mycolicibacterium pallens</name>
    <dbReference type="NCBI Taxonomy" id="370524"/>
    <lineage>
        <taxon>Bacteria</taxon>
        <taxon>Bacillati</taxon>
        <taxon>Actinomycetota</taxon>
        <taxon>Actinomycetes</taxon>
        <taxon>Mycobacteriales</taxon>
        <taxon>Mycobacteriaceae</taxon>
        <taxon>Mycolicibacterium</taxon>
    </lineage>
</organism>
<dbReference type="InterPro" id="IPR010221">
    <property type="entry name" value="VCBS_dom"/>
</dbReference>
<gene>
    <name evidence="2" type="ORF">K0O64_12050</name>
</gene>
<protein>
    <submittedName>
        <fullName evidence="2">Cadherin-like domain-containing protein</fullName>
    </submittedName>
</protein>